<name>A0A0A2MBV3_9FLAO</name>
<accession>A0A0A2MBV3</accession>
<dbReference type="eggNOG" id="ENOG5030RDG">
    <property type="taxonomic scope" value="Bacteria"/>
</dbReference>
<reference evidence="1 2" key="1">
    <citation type="submission" date="2013-09" db="EMBL/GenBank/DDBJ databases">
        <authorList>
            <person name="Zeng Z."/>
            <person name="Chen C."/>
        </authorList>
    </citation>
    <scope>NUCLEOTIDE SEQUENCE [LARGE SCALE GENOMIC DNA]</scope>
    <source>
        <strain evidence="1 2">GH29-5</strain>
    </source>
</reference>
<organism evidence="1 2">
    <name type="scientific">Flavobacterium suncheonense GH29-5 = DSM 17707</name>
    <dbReference type="NCBI Taxonomy" id="1121899"/>
    <lineage>
        <taxon>Bacteria</taxon>
        <taxon>Pseudomonadati</taxon>
        <taxon>Bacteroidota</taxon>
        <taxon>Flavobacteriia</taxon>
        <taxon>Flavobacteriales</taxon>
        <taxon>Flavobacteriaceae</taxon>
        <taxon>Flavobacterium</taxon>
    </lineage>
</organism>
<gene>
    <name evidence="1" type="ORF">Q764_05910</name>
</gene>
<sequence>MKFFKAIEQPQKPFITWHEWAKDIIELTEMGEYGNPLIVGEDYIPEYIYGVCPWKIEGGELVERTSGEMNAFEAEFEVETTLRENAAKISEINTGSFTYDSTDFPMDDVSRLFYTAIANEPPVGDVKCMTVDGTLYNLPNANIGAFITEYYKQLRVLAQPPV</sequence>
<protein>
    <submittedName>
        <fullName evidence="1">Uncharacterized protein</fullName>
    </submittedName>
</protein>
<keyword evidence="2" id="KW-1185">Reference proteome</keyword>
<dbReference type="Proteomes" id="UP000030121">
    <property type="component" value="Unassembled WGS sequence"/>
</dbReference>
<dbReference type="STRING" id="1121899.GCA_000430025_01895"/>
<evidence type="ECO:0000313" key="2">
    <source>
        <dbReference type="Proteomes" id="UP000030121"/>
    </source>
</evidence>
<dbReference type="RefSeq" id="WP_026980329.1">
    <property type="nucleotide sequence ID" value="NZ_AUCZ01000008.1"/>
</dbReference>
<dbReference type="AlphaFoldDB" id="A0A0A2MBV3"/>
<evidence type="ECO:0000313" key="1">
    <source>
        <dbReference type="EMBL" id="KGO89729.1"/>
    </source>
</evidence>
<dbReference type="EMBL" id="JRLW01000005">
    <property type="protein sequence ID" value="KGO89729.1"/>
    <property type="molecule type" value="Genomic_DNA"/>
</dbReference>
<proteinExistence type="predicted"/>
<comment type="caution">
    <text evidence="1">The sequence shown here is derived from an EMBL/GenBank/DDBJ whole genome shotgun (WGS) entry which is preliminary data.</text>
</comment>
<dbReference type="OrthoDB" id="1377341at2"/>